<keyword evidence="6" id="KW-0539">Nucleus</keyword>
<dbReference type="PANTHER" id="PTHR31674:SF62">
    <property type="entry name" value="B3 DOMAIN-CONTAINING PROTEIN REM14-RELATED"/>
    <property type="match status" value="1"/>
</dbReference>
<dbReference type="SMART" id="SM01019">
    <property type="entry name" value="B3"/>
    <property type="match status" value="3"/>
</dbReference>
<proteinExistence type="predicted"/>
<comment type="subcellular location">
    <subcellularLocation>
        <location evidence="1">Nucleus</location>
    </subcellularLocation>
</comment>
<reference evidence="9" key="2">
    <citation type="submission" date="2021-03" db="UniProtKB">
        <authorList>
            <consortium name="EnsemblPlants"/>
        </authorList>
    </citation>
    <scope>IDENTIFICATION</scope>
</reference>
<accession>A0A803M8H3</accession>
<evidence type="ECO:0000256" key="5">
    <source>
        <dbReference type="ARBA" id="ARBA00023163"/>
    </source>
</evidence>
<feature type="domain" description="TF-B3" evidence="8">
    <location>
        <begin position="156"/>
        <end position="250"/>
    </location>
</feature>
<dbReference type="InterPro" id="IPR003340">
    <property type="entry name" value="B3_DNA-bd"/>
</dbReference>
<protein>
    <recommendedName>
        <fullName evidence="8">TF-B3 domain-containing protein</fullName>
    </recommendedName>
</protein>
<evidence type="ECO:0000313" key="10">
    <source>
        <dbReference type="Proteomes" id="UP000596660"/>
    </source>
</evidence>
<dbReference type="Pfam" id="PF02362">
    <property type="entry name" value="B3"/>
    <property type="match status" value="3"/>
</dbReference>
<dbReference type="SUPFAM" id="SSF101936">
    <property type="entry name" value="DNA-binding pseudobarrel domain"/>
    <property type="match status" value="3"/>
</dbReference>
<keyword evidence="4" id="KW-0238">DNA-binding</keyword>
<dbReference type="Proteomes" id="UP000596660">
    <property type="component" value="Unplaced"/>
</dbReference>
<name>A0A803M8H3_CHEQI</name>
<evidence type="ECO:0000256" key="7">
    <source>
        <dbReference type="SAM" id="MobiDB-lite"/>
    </source>
</evidence>
<feature type="region of interest" description="Disordered" evidence="7">
    <location>
        <begin position="79"/>
        <end position="102"/>
    </location>
</feature>
<keyword evidence="3" id="KW-0805">Transcription regulation</keyword>
<dbReference type="InterPro" id="IPR015300">
    <property type="entry name" value="DNA-bd_pseudobarrel_sf"/>
</dbReference>
<reference evidence="9" key="1">
    <citation type="journal article" date="2017" name="Nature">
        <title>The genome of Chenopodium quinoa.</title>
        <authorList>
            <person name="Jarvis D.E."/>
            <person name="Ho Y.S."/>
            <person name="Lightfoot D.J."/>
            <person name="Schmoeckel S.M."/>
            <person name="Li B."/>
            <person name="Borm T.J.A."/>
            <person name="Ohyanagi H."/>
            <person name="Mineta K."/>
            <person name="Michell C.T."/>
            <person name="Saber N."/>
            <person name="Kharbatia N.M."/>
            <person name="Rupper R.R."/>
            <person name="Sharp A.R."/>
            <person name="Dally N."/>
            <person name="Boughton B.A."/>
            <person name="Woo Y.H."/>
            <person name="Gao G."/>
            <person name="Schijlen E.G.W.M."/>
            <person name="Guo X."/>
            <person name="Momin A.A."/>
            <person name="Negrao S."/>
            <person name="Al-Babili S."/>
            <person name="Gehring C."/>
            <person name="Roessner U."/>
            <person name="Jung C."/>
            <person name="Murphy K."/>
            <person name="Arold S.T."/>
            <person name="Gojobori T."/>
            <person name="van der Linden C.G."/>
            <person name="van Loo E.N."/>
            <person name="Jellen E.N."/>
            <person name="Maughan P.J."/>
            <person name="Tester M."/>
        </authorList>
    </citation>
    <scope>NUCLEOTIDE SEQUENCE [LARGE SCALE GENOMIC DNA]</scope>
    <source>
        <strain evidence="9">cv. PI 614886</strain>
    </source>
</reference>
<evidence type="ECO:0000259" key="8">
    <source>
        <dbReference type="PROSITE" id="PS50863"/>
    </source>
</evidence>
<feature type="domain" description="TF-B3" evidence="8">
    <location>
        <begin position="1"/>
        <end position="71"/>
    </location>
</feature>
<dbReference type="OMA" id="RRFCIAN"/>
<sequence>MNGYIPHRFIIESGSTRKCWRVGVEKDGDGRMYFRDGWADFVEVHSLGVGNFLLFEYEEQSIFQARIYDRNGCERSILVDSKGGGGQQQPKKTIDDEGEESEALEYEPVLVKSNRKKPTRLAPRKYGRGIYKRNRAVPRAYTRTAKLSVSENHLCFSIIIHFSKKHQFHQLTIPKAISLKMKLPSKDDLKFQDVQGKCWTVTLGHRRDGRAILCHGWKEFMKENKIEHGDKLKFEFMSDELVRVHVTKASVVDEHQSDEATGSLDMDCKHDNKPSTQTPNDKEIETRMTTKKHIYESGSSFSITWKESGVRTYLYMPKAIARVQKLMKKDSIVLRDPEGKCWPLQIKNLSGGRVVLAKGWAEFYKGYGIRTGDMLEFKFVSEYLIHLSINRTYRSPTAIEPDEDAVICLETSDNEEALAIKPAGAVITQEEFDADIEPKAIITQDEFVAEFDAATPRPGEVNGVIN</sequence>
<evidence type="ECO:0000256" key="2">
    <source>
        <dbReference type="ARBA" id="ARBA00022737"/>
    </source>
</evidence>
<dbReference type="InterPro" id="IPR039218">
    <property type="entry name" value="REM_fam"/>
</dbReference>
<evidence type="ECO:0000256" key="3">
    <source>
        <dbReference type="ARBA" id="ARBA00023015"/>
    </source>
</evidence>
<dbReference type="Gene3D" id="2.40.330.10">
    <property type="entry name" value="DNA-binding pseudobarrel domain"/>
    <property type="match status" value="3"/>
</dbReference>
<dbReference type="PROSITE" id="PS50863">
    <property type="entry name" value="B3"/>
    <property type="match status" value="3"/>
</dbReference>
<evidence type="ECO:0000256" key="4">
    <source>
        <dbReference type="ARBA" id="ARBA00023125"/>
    </source>
</evidence>
<dbReference type="GO" id="GO:0003677">
    <property type="term" value="F:DNA binding"/>
    <property type="evidence" value="ECO:0007669"/>
    <property type="project" value="UniProtKB-KW"/>
</dbReference>
<feature type="region of interest" description="Disordered" evidence="7">
    <location>
        <begin position="261"/>
        <end position="281"/>
    </location>
</feature>
<dbReference type="GO" id="GO:0005634">
    <property type="term" value="C:nucleus"/>
    <property type="evidence" value="ECO:0007669"/>
    <property type="project" value="UniProtKB-SubCell"/>
</dbReference>
<dbReference type="EnsemblPlants" id="AUR62025199-RA">
    <property type="protein sequence ID" value="AUR62025199-RA:cds"/>
    <property type="gene ID" value="AUR62025199"/>
</dbReference>
<organism evidence="9 10">
    <name type="scientific">Chenopodium quinoa</name>
    <name type="common">Quinoa</name>
    <dbReference type="NCBI Taxonomy" id="63459"/>
    <lineage>
        <taxon>Eukaryota</taxon>
        <taxon>Viridiplantae</taxon>
        <taxon>Streptophyta</taxon>
        <taxon>Embryophyta</taxon>
        <taxon>Tracheophyta</taxon>
        <taxon>Spermatophyta</taxon>
        <taxon>Magnoliopsida</taxon>
        <taxon>eudicotyledons</taxon>
        <taxon>Gunneridae</taxon>
        <taxon>Pentapetalae</taxon>
        <taxon>Caryophyllales</taxon>
        <taxon>Chenopodiaceae</taxon>
        <taxon>Chenopodioideae</taxon>
        <taxon>Atripliceae</taxon>
        <taxon>Chenopodium</taxon>
    </lineage>
</organism>
<evidence type="ECO:0000256" key="6">
    <source>
        <dbReference type="ARBA" id="ARBA00023242"/>
    </source>
</evidence>
<dbReference type="PANTHER" id="PTHR31674">
    <property type="entry name" value="B3 DOMAIN-CONTAINING PROTEIN REM-LIKE 3-RELATED"/>
    <property type="match status" value="1"/>
</dbReference>
<keyword evidence="5" id="KW-0804">Transcription</keyword>
<keyword evidence="2" id="KW-0677">Repeat</keyword>
<dbReference type="Gramene" id="AUR62025199-RA">
    <property type="protein sequence ID" value="AUR62025199-RA:cds"/>
    <property type="gene ID" value="AUR62025199"/>
</dbReference>
<feature type="domain" description="TF-B3" evidence="8">
    <location>
        <begin position="299"/>
        <end position="393"/>
    </location>
</feature>
<dbReference type="AlphaFoldDB" id="A0A803M8H3"/>
<evidence type="ECO:0000313" key="9">
    <source>
        <dbReference type="EnsemblPlants" id="AUR62025199-RA:cds"/>
    </source>
</evidence>
<evidence type="ECO:0000256" key="1">
    <source>
        <dbReference type="ARBA" id="ARBA00004123"/>
    </source>
</evidence>
<keyword evidence="10" id="KW-1185">Reference proteome</keyword>
<dbReference type="CDD" id="cd10017">
    <property type="entry name" value="B3_DNA"/>
    <property type="match status" value="3"/>
</dbReference>